<comment type="caution">
    <text evidence="1">The sequence shown here is derived from an EMBL/GenBank/DDBJ whole genome shotgun (WGS) entry which is preliminary data.</text>
</comment>
<proteinExistence type="predicted"/>
<dbReference type="Proteomes" id="UP001583186">
    <property type="component" value="Unassembled WGS sequence"/>
</dbReference>
<organism evidence="1 2">
    <name type="scientific">Sporothrix stenoceras</name>
    <dbReference type="NCBI Taxonomy" id="5173"/>
    <lineage>
        <taxon>Eukaryota</taxon>
        <taxon>Fungi</taxon>
        <taxon>Dikarya</taxon>
        <taxon>Ascomycota</taxon>
        <taxon>Pezizomycotina</taxon>
        <taxon>Sordariomycetes</taxon>
        <taxon>Sordariomycetidae</taxon>
        <taxon>Ophiostomatales</taxon>
        <taxon>Ophiostomataceae</taxon>
        <taxon>Sporothrix</taxon>
    </lineage>
</organism>
<name>A0ABR3YWX3_9PEZI</name>
<protein>
    <submittedName>
        <fullName evidence="1">Uncharacterized protein</fullName>
    </submittedName>
</protein>
<gene>
    <name evidence="1" type="ORF">Sste5346_007129</name>
</gene>
<reference evidence="1 2" key="1">
    <citation type="journal article" date="2024" name="IMA Fungus">
        <title>IMA Genome - F19 : A genome assembly and annotation guide to empower mycologists, including annotated draft genome sequences of Ceratocystis pirilliformis, Diaporthe australafricana, Fusarium ophioides, Paecilomyces lecythidis, and Sporothrix stenoceras.</title>
        <authorList>
            <person name="Aylward J."/>
            <person name="Wilson A.M."/>
            <person name="Visagie C.M."/>
            <person name="Spraker J."/>
            <person name="Barnes I."/>
            <person name="Buitendag C."/>
            <person name="Ceriani C."/>
            <person name="Del Mar Angel L."/>
            <person name="du Plessis D."/>
            <person name="Fuchs T."/>
            <person name="Gasser K."/>
            <person name="Kramer D."/>
            <person name="Li W."/>
            <person name="Munsamy K."/>
            <person name="Piso A."/>
            <person name="Price J.L."/>
            <person name="Sonnekus B."/>
            <person name="Thomas C."/>
            <person name="van der Nest A."/>
            <person name="van Dijk A."/>
            <person name="van Heerden A."/>
            <person name="van Vuuren N."/>
            <person name="Yilmaz N."/>
            <person name="Duong T.A."/>
            <person name="van der Merwe N.A."/>
            <person name="Wingfield M.J."/>
            <person name="Wingfield B.D."/>
        </authorList>
    </citation>
    <scope>NUCLEOTIDE SEQUENCE [LARGE SCALE GENOMIC DNA]</scope>
    <source>
        <strain evidence="1 2">CMW 5346</strain>
    </source>
</reference>
<evidence type="ECO:0000313" key="1">
    <source>
        <dbReference type="EMBL" id="KAL1892391.1"/>
    </source>
</evidence>
<keyword evidence="2" id="KW-1185">Reference proteome</keyword>
<accession>A0ABR3YWX3</accession>
<evidence type="ECO:0000313" key="2">
    <source>
        <dbReference type="Proteomes" id="UP001583186"/>
    </source>
</evidence>
<sequence>MDNPSIPSPPSNEEKTHFFFGLPTQPVLSARTDCVTLPWTRPLYRILGPVTDVDLVRKWRDAVRSPNGDNNSCGSSVGNIEGNLEDALVDVLTKHKIEWTFYVPFVIHGRPYQDVGWHPVDYTGHPEATEQNTTYLFIGVQKYT</sequence>
<dbReference type="EMBL" id="JAWCUI010000045">
    <property type="protein sequence ID" value="KAL1892391.1"/>
    <property type="molecule type" value="Genomic_DNA"/>
</dbReference>